<dbReference type="GO" id="GO:0008270">
    <property type="term" value="F:zinc ion binding"/>
    <property type="evidence" value="ECO:0007669"/>
    <property type="project" value="UniProtKB-KW"/>
</dbReference>
<feature type="domain" description="SWIM-type" evidence="5">
    <location>
        <begin position="15"/>
        <end position="47"/>
    </location>
</feature>
<evidence type="ECO:0000259" key="5">
    <source>
        <dbReference type="PROSITE" id="PS50966"/>
    </source>
</evidence>
<dbReference type="InterPro" id="IPR006564">
    <property type="entry name" value="Znf_PMZ"/>
</dbReference>
<comment type="caution">
    <text evidence="6">The sequence shown here is derived from an EMBL/GenBank/DDBJ whole genome shotgun (WGS) entry which is preliminary data.</text>
</comment>
<evidence type="ECO:0000256" key="4">
    <source>
        <dbReference type="PROSITE-ProRule" id="PRU00325"/>
    </source>
</evidence>
<evidence type="ECO:0000256" key="1">
    <source>
        <dbReference type="ARBA" id="ARBA00022723"/>
    </source>
</evidence>
<keyword evidence="2 4" id="KW-0863">Zinc-finger</keyword>
<name>A0A445B7Y0_ARAHY</name>
<keyword evidence="1" id="KW-0479">Metal-binding</keyword>
<reference evidence="6 7" key="1">
    <citation type="submission" date="2019-01" db="EMBL/GenBank/DDBJ databases">
        <title>Sequencing of cultivated peanut Arachis hypogaea provides insights into genome evolution and oil improvement.</title>
        <authorList>
            <person name="Chen X."/>
        </authorList>
    </citation>
    <scope>NUCLEOTIDE SEQUENCE [LARGE SCALE GENOMIC DNA]</scope>
    <source>
        <strain evidence="7">cv. Fuhuasheng</strain>
        <tissue evidence="6">Leaves</tissue>
    </source>
</reference>
<protein>
    <recommendedName>
        <fullName evidence="5">SWIM-type domain-containing protein</fullName>
    </recommendedName>
</protein>
<gene>
    <name evidence="6" type="ORF">Ahy_A10g049816</name>
</gene>
<keyword evidence="3" id="KW-0862">Zinc</keyword>
<evidence type="ECO:0000313" key="6">
    <source>
        <dbReference type="EMBL" id="RYR34788.1"/>
    </source>
</evidence>
<sequence length="140" mass="16313">MEELDPFEGWSQGSFLVWLKEGTCDCGLFQSLHFFCRHALVACAVAGVKLGTLCGLSDAVFKVYKVEYPPIPDDKLLPEWYKTCLRLNPAMRRKATDQPVSTRFYNDMDAVEHQEKWCGLYRCLTWQAYWYQFQYSCVGR</sequence>
<dbReference type="AlphaFoldDB" id="A0A445B7Y0"/>
<evidence type="ECO:0000313" key="7">
    <source>
        <dbReference type="Proteomes" id="UP000289738"/>
    </source>
</evidence>
<evidence type="ECO:0000256" key="3">
    <source>
        <dbReference type="ARBA" id="ARBA00022833"/>
    </source>
</evidence>
<organism evidence="6 7">
    <name type="scientific">Arachis hypogaea</name>
    <name type="common">Peanut</name>
    <dbReference type="NCBI Taxonomy" id="3818"/>
    <lineage>
        <taxon>Eukaryota</taxon>
        <taxon>Viridiplantae</taxon>
        <taxon>Streptophyta</taxon>
        <taxon>Embryophyta</taxon>
        <taxon>Tracheophyta</taxon>
        <taxon>Spermatophyta</taxon>
        <taxon>Magnoliopsida</taxon>
        <taxon>eudicotyledons</taxon>
        <taxon>Gunneridae</taxon>
        <taxon>Pentapetalae</taxon>
        <taxon>rosids</taxon>
        <taxon>fabids</taxon>
        <taxon>Fabales</taxon>
        <taxon>Fabaceae</taxon>
        <taxon>Papilionoideae</taxon>
        <taxon>50 kb inversion clade</taxon>
        <taxon>dalbergioids sensu lato</taxon>
        <taxon>Dalbergieae</taxon>
        <taxon>Pterocarpus clade</taxon>
        <taxon>Arachis</taxon>
    </lineage>
</organism>
<dbReference type="Proteomes" id="UP000289738">
    <property type="component" value="Chromosome A10"/>
</dbReference>
<accession>A0A445B7Y0</accession>
<dbReference type="InterPro" id="IPR007527">
    <property type="entry name" value="Znf_SWIM"/>
</dbReference>
<proteinExistence type="predicted"/>
<evidence type="ECO:0000256" key="2">
    <source>
        <dbReference type="ARBA" id="ARBA00022771"/>
    </source>
</evidence>
<dbReference type="EMBL" id="SDMP01000010">
    <property type="protein sequence ID" value="RYR34788.1"/>
    <property type="molecule type" value="Genomic_DNA"/>
</dbReference>
<keyword evidence="7" id="KW-1185">Reference proteome</keyword>
<dbReference type="SMART" id="SM00575">
    <property type="entry name" value="ZnF_PMZ"/>
    <property type="match status" value="1"/>
</dbReference>
<dbReference type="Pfam" id="PF04434">
    <property type="entry name" value="SWIM"/>
    <property type="match status" value="1"/>
</dbReference>
<dbReference type="PROSITE" id="PS50966">
    <property type="entry name" value="ZF_SWIM"/>
    <property type="match status" value="1"/>
</dbReference>